<organism evidence="4 5">
    <name type="scientific">Pelagihabitans pacificus</name>
    <dbReference type="NCBI Taxonomy" id="2696054"/>
    <lineage>
        <taxon>Bacteria</taxon>
        <taxon>Pseudomonadati</taxon>
        <taxon>Bacteroidota</taxon>
        <taxon>Flavobacteriia</taxon>
        <taxon>Flavobacteriales</taxon>
        <taxon>Flavobacteriaceae</taxon>
        <taxon>Pelagihabitans</taxon>
    </lineage>
</organism>
<sequence length="221" mass="25871">MIVEIDNVELSFDQRKILYGVYLKAERGKVTGIMGRNGSGKTSLLKIWFGSLKAKYSHIRIDGIHQRQKLFKSGKVVFLPQHQLLPTKIRISDAFELFDLDWRTFIEHFESFKKYEKMRIRELSSGELRVVETYLVLSAKKEIIFLDEPFSFVAPVYVEKLKALMARKKKDSVIVVTDHFYRDILEVSDRIYFLKNGYSKTIETEQDLANEGYVLTSSRER</sequence>
<dbReference type="Gene3D" id="3.40.50.300">
    <property type="entry name" value="P-loop containing nucleotide triphosphate hydrolases"/>
    <property type="match status" value="1"/>
</dbReference>
<dbReference type="InterPro" id="IPR003593">
    <property type="entry name" value="AAA+_ATPase"/>
</dbReference>
<dbReference type="EMBL" id="VIKU02000001">
    <property type="protein sequence ID" value="NHF57928.1"/>
    <property type="molecule type" value="Genomic_DNA"/>
</dbReference>
<dbReference type="Pfam" id="PF00005">
    <property type="entry name" value="ABC_tran"/>
    <property type="match status" value="1"/>
</dbReference>
<feature type="domain" description="ABC transporter" evidence="3">
    <location>
        <begin position="3"/>
        <end position="221"/>
    </location>
</feature>
<dbReference type="SUPFAM" id="SSF52540">
    <property type="entry name" value="P-loop containing nucleoside triphosphate hydrolases"/>
    <property type="match status" value="1"/>
</dbReference>
<keyword evidence="1" id="KW-0547">Nucleotide-binding</keyword>
<dbReference type="InterPro" id="IPR003439">
    <property type="entry name" value="ABC_transporter-like_ATP-bd"/>
</dbReference>
<dbReference type="GO" id="GO:0005524">
    <property type="term" value="F:ATP binding"/>
    <property type="evidence" value="ECO:0007669"/>
    <property type="project" value="UniProtKB-KW"/>
</dbReference>
<name>A0A967AS48_9FLAO</name>
<dbReference type="PROSITE" id="PS50893">
    <property type="entry name" value="ABC_TRANSPORTER_2"/>
    <property type="match status" value="1"/>
</dbReference>
<dbReference type="PANTHER" id="PTHR43158:SF1">
    <property type="entry name" value="ABC TRANSPORTER, ATP-BINDING PROTEIN"/>
    <property type="match status" value="1"/>
</dbReference>
<evidence type="ECO:0000313" key="5">
    <source>
        <dbReference type="Proteomes" id="UP000707206"/>
    </source>
</evidence>
<evidence type="ECO:0000313" key="4">
    <source>
        <dbReference type="EMBL" id="NHF57928.1"/>
    </source>
</evidence>
<dbReference type="GO" id="GO:0016887">
    <property type="term" value="F:ATP hydrolysis activity"/>
    <property type="evidence" value="ECO:0007669"/>
    <property type="project" value="InterPro"/>
</dbReference>
<keyword evidence="2 4" id="KW-0067">ATP-binding</keyword>
<accession>A0A967AS48</accession>
<reference evidence="4" key="1">
    <citation type="submission" date="2019-07" db="EMBL/GenBank/DDBJ databases">
        <authorList>
            <person name="De-Chao Zhang Q."/>
        </authorList>
    </citation>
    <scope>NUCLEOTIDE SEQUENCE</scope>
    <source>
        <strain evidence="4">TP-CH-4</strain>
    </source>
</reference>
<reference evidence="4" key="2">
    <citation type="submission" date="2020-03" db="EMBL/GenBank/DDBJ databases">
        <title>Flavobacteriaceae bacterium strain TP-CH-4, a member of the family Flavobacteriaceae isolated from a deep-sea seamount.</title>
        <authorList>
            <person name="Zhang D.-C."/>
        </authorList>
    </citation>
    <scope>NUCLEOTIDE SEQUENCE</scope>
    <source>
        <strain evidence="4">TP-CH-4</strain>
    </source>
</reference>
<comment type="caution">
    <text evidence="4">The sequence shown here is derived from an EMBL/GenBank/DDBJ whole genome shotgun (WGS) entry which is preliminary data.</text>
</comment>
<evidence type="ECO:0000259" key="3">
    <source>
        <dbReference type="PROSITE" id="PS50893"/>
    </source>
</evidence>
<dbReference type="AlphaFoldDB" id="A0A967AS48"/>
<dbReference type="RefSeq" id="WP_152572450.1">
    <property type="nucleotide sequence ID" value="NZ_VIKU02000001.1"/>
</dbReference>
<evidence type="ECO:0000256" key="2">
    <source>
        <dbReference type="ARBA" id="ARBA00022840"/>
    </source>
</evidence>
<gene>
    <name evidence="4" type="ORF">FK220_001145</name>
</gene>
<evidence type="ECO:0000256" key="1">
    <source>
        <dbReference type="ARBA" id="ARBA00022741"/>
    </source>
</evidence>
<protein>
    <submittedName>
        <fullName evidence="4">ATP-binding cassette domain-containing protein</fullName>
    </submittedName>
</protein>
<dbReference type="PANTHER" id="PTHR43158">
    <property type="entry name" value="SKFA PEPTIDE EXPORT ATP-BINDING PROTEIN SKFE"/>
    <property type="match status" value="1"/>
</dbReference>
<keyword evidence="5" id="KW-1185">Reference proteome</keyword>
<dbReference type="InterPro" id="IPR027417">
    <property type="entry name" value="P-loop_NTPase"/>
</dbReference>
<proteinExistence type="predicted"/>
<dbReference type="Proteomes" id="UP000707206">
    <property type="component" value="Unassembled WGS sequence"/>
</dbReference>
<dbReference type="SMART" id="SM00382">
    <property type="entry name" value="AAA"/>
    <property type="match status" value="1"/>
</dbReference>